<organism evidence="2 3">
    <name type="scientific">Olpidium bornovanus</name>
    <dbReference type="NCBI Taxonomy" id="278681"/>
    <lineage>
        <taxon>Eukaryota</taxon>
        <taxon>Fungi</taxon>
        <taxon>Fungi incertae sedis</taxon>
        <taxon>Olpidiomycota</taxon>
        <taxon>Olpidiomycotina</taxon>
        <taxon>Olpidiomycetes</taxon>
        <taxon>Olpidiales</taxon>
        <taxon>Olpidiaceae</taxon>
        <taxon>Olpidium</taxon>
    </lineage>
</organism>
<keyword evidence="3" id="KW-1185">Reference proteome</keyword>
<evidence type="ECO:0000313" key="2">
    <source>
        <dbReference type="EMBL" id="KAG5461539.1"/>
    </source>
</evidence>
<reference evidence="2 3" key="1">
    <citation type="journal article" name="Sci. Rep.">
        <title>Genome-scale phylogenetic analyses confirm Olpidium as the closest living zoosporic fungus to the non-flagellated, terrestrial fungi.</title>
        <authorList>
            <person name="Chang Y."/>
            <person name="Rochon D."/>
            <person name="Sekimoto S."/>
            <person name="Wang Y."/>
            <person name="Chovatia M."/>
            <person name="Sandor L."/>
            <person name="Salamov A."/>
            <person name="Grigoriev I.V."/>
            <person name="Stajich J.E."/>
            <person name="Spatafora J.W."/>
        </authorList>
    </citation>
    <scope>NUCLEOTIDE SEQUENCE [LARGE SCALE GENOMIC DNA]</scope>
    <source>
        <strain evidence="2">S191</strain>
    </source>
</reference>
<dbReference type="OrthoDB" id="2336871at2759"/>
<dbReference type="InterPro" id="IPR053216">
    <property type="entry name" value="Appressorial_penetr-assoc"/>
</dbReference>
<feature type="compositionally biased region" description="Acidic residues" evidence="1">
    <location>
        <begin position="150"/>
        <end position="162"/>
    </location>
</feature>
<dbReference type="AlphaFoldDB" id="A0A8H7ZY98"/>
<proteinExistence type="predicted"/>
<dbReference type="EMBL" id="JAEFCI010003490">
    <property type="protein sequence ID" value="KAG5461539.1"/>
    <property type="molecule type" value="Genomic_DNA"/>
</dbReference>
<comment type="caution">
    <text evidence="2">The sequence shown here is derived from an EMBL/GenBank/DDBJ whole genome shotgun (WGS) entry which is preliminary data.</text>
</comment>
<feature type="region of interest" description="Disordered" evidence="1">
    <location>
        <begin position="150"/>
        <end position="244"/>
    </location>
</feature>
<accession>A0A8H7ZY98</accession>
<protein>
    <submittedName>
        <fullName evidence="2">Uncharacterized protein</fullName>
    </submittedName>
</protein>
<feature type="non-terminal residue" evidence="2">
    <location>
        <position position="1"/>
    </location>
</feature>
<dbReference type="PANTHER" id="PTHR34587">
    <property type="entry name" value="VWFA DOMAIN-CONTAINING PROTEIN"/>
    <property type="match status" value="1"/>
</dbReference>
<dbReference type="PANTHER" id="PTHR34587:SF2">
    <property type="entry name" value="G-PROTEIN COUPLED RECEPTORS FAMILY 1 PROFILE DOMAIN-CONTAINING PROTEIN"/>
    <property type="match status" value="1"/>
</dbReference>
<sequence length="431" mass="44809">DRPFQVAGNANFPNVELAITRSCDVFFNKCQNVFNSQPNGAGPLKQGDCQAAADNCRKGENSAGPAGDTGGQAGNNGVANDQARAQANGQNNGGNLQTFNESVNGVTAPAVTNVGGDSPFQVEGDDSFRSPAEALSRSCEVFFDECENFLDDQPDDQEESEQGDCQAAADRCRQTSSSATPGAGDKGDGADVQNNEQASEQDQMDEASNIAVDDTDDRQTEAADTVAKNAPAEKGGKGGIAPATGAELLPLPEVSDFCAGSGQTLADGTQIPTGVCSSLPQGQIPSVEKMVSSIITSPENGDVIPAGSSFDVAVTVSNLNTGFFTKADVEYYTQPQSLNEDGVIRGHTHITIQNLGDGQTPPNAKDKAFFKGLNDKADGNGGLSVNVPADTIKEPGQYRICSMASSFSHQPVVMPVAQRGSQDDCIRVTVQ</sequence>
<name>A0A8H7ZY98_9FUNG</name>
<feature type="region of interest" description="Disordered" evidence="1">
    <location>
        <begin position="55"/>
        <end position="80"/>
    </location>
</feature>
<gene>
    <name evidence="2" type="ORF">BJ554DRAFT_6246</name>
</gene>
<feature type="compositionally biased region" description="Polar residues" evidence="1">
    <location>
        <begin position="192"/>
        <end position="201"/>
    </location>
</feature>
<evidence type="ECO:0000313" key="3">
    <source>
        <dbReference type="Proteomes" id="UP000673691"/>
    </source>
</evidence>
<evidence type="ECO:0000256" key="1">
    <source>
        <dbReference type="SAM" id="MobiDB-lite"/>
    </source>
</evidence>
<dbReference type="Proteomes" id="UP000673691">
    <property type="component" value="Unassembled WGS sequence"/>
</dbReference>